<proteinExistence type="predicted"/>
<dbReference type="Proteomes" id="UP000688137">
    <property type="component" value="Unassembled WGS sequence"/>
</dbReference>
<organism evidence="1 2">
    <name type="scientific">Paramecium primaurelia</name>
    <dbReference type="NCBI Taxonomy" id="5886"/>
    <lineage>
        <taxon>Eukaryota</taxon>
        <taxon>Sar</taxon>
        <taxon>Alveolata</taxon>
        <taxon>Ciliophora</taxon>
        <taxon>Intramacronucleata</taxon>
        <taxon>Oligohymenophorea</taxon>
        <taxon>Peniculida</taxon>
        <taxon>Parameciidae</taxon>
        <taxon>Paramecium</taxon>
    </lineage>
</organism>
<keyword evidence="2" id="KW-1185">Reference proteome</keyword>
<sequence>MQNLKEVEKCANFTNVYFRGCKIGGVRIGKWDYIINGESIFGGNYNYSGQKVGIWIEPDKNYEKNLITFSGEYREDIKVGIWNTLLKEQIIEGGGQYNEKGQKQGMWIEVQNKTTQDFLLFYKGNYKKGRRVKYWKWTLDNKTIGYGEYNDNGYKDKFWIEVDKNYSNRQENKFQKKLQTQILRIIQKWNENKGLDRIKLLVVEGYILMNSKKMEFGVNQQKILVHLTLYSKQALIHKILKLVNGIFMVIIQECQFQIINNSGGGKYDKRGLKQGDWIDVEIIDAFWEMLSSGFYENGVRILQWKFKLENQLFQCMYNQIGQKQNYWIEFLEGYDENQIQFEGNYKKGKRYGLWKIIQENQIIGSGLYDENGQKFGLWKELHPRYSLMGQLMMKGEYLNGVKINYWQIVTQKENYLIGCGSFNEKGQKIGKWRELHQYYPLEQQIEIYNSREIISCGSYVDGLKIGIWEDIRLDQILIYSHFDKEGKGQIFKSEDDFFYFNK</sequence>
<dbReference type="PANTHER" id="PTHR33706">
    <property type="entry name" value="MORN VARIANT REPEAT PROTEIN"/>
    <property type="match status" value="1"/>
</dbReference>
<reference evidence="1" key="1">
    <citation type="submission" date="2021-01" db="EMBL/GenBank/DDBJ databases">
        <authorList>
            <consortium name="Genoscope - CEA"/>
            <person name="William W."/>
        </authorList>
    </citation>
    <scope>NUCLEOTIDE SEQUENCE</scope>
</reference>
<evidence type="ECO:0000313" key="1">
    <source>
        <dbReference type="EMBL" id="CAD8104061.1"/>
    </source>
</evidence>
<name>A0A8S1PM82_PARPR</name>
<gene>
    <name evidence="1" type="ORF">PPRIM_AZ9-3.1.T1220171</name>
</gene>
<dbReference type="PANTHER" id="PTHR33706:SF1">
    <property type="entry name" value="TPR REPEAT PROTEIN"/>
    <property type="match status" value="1"/>
</dbReference>
<evidence type="ECO:0000313" key="2">
    <source>
        <dbReference type="Proteomes" id="UP000688137"/>
    </source>
</evidence>
<comment type="caution">
    <text evidence="1">The sequence shown here is derived from an EMBL/GenBank/DDBJ whole genome shotgun (WGS) entry which is preliminary data.</text>
</comment>
<dbReference type="AlphaFoldDB" id="A0A8S1PM82"/>
<accession>A0A8S1PM82</accession>
<protein>
    <submittedName>
        <fullName evidence="1">Uncharacterized protein</fullName>
    </submittedName>
</protein>
<dbReference type="EMBL" id="CAJJDM010000125">
    <property type="protein sequence ID" value="CAD8104061.1"/>
    <property type="molecule type" value="Genomic_DNA"/>
</dbReference>